<accession>A0AA36Y667</accession>
<dbReference type="PANTHER" id="PTHR43513">
    <property type="entry name" value="DIHYDROOROTATE DEHYDROGENASE B (NAD(+)), ELECTRON TRANSFER SUBUNIT"/>
    <property type="match status" value="1"/>
</dbReference>
<keyword evidence="6 11" id="KW-0274">FAD</keyword>
<keyword evidence="16" id="KW-1185">Reference proteome</keyword>
<feature type="binding site" evidence="11 12">
    <location>
        <begin position="53"/>
        <end position="56"/>
    </location>
    <ligand>
        <name>FAD</name>
        <dbReference type="ChEBI" id="CHEBI:57692"/>
    </ligand>
</feature>
<dbReference type="CDD" id="cd06218">
    <property type="entry name" value="DHOD_e_trans"/>
    <property type="match status" value="1"/>
</dbReference>
<dbReference type="InterPro" id="IPR017938">
    <property type="entry name" value="Riboflavin_synthase-like_b-brl"/>
</dbReference>
<keyword evidence="5 11" id="KW-0479">Metal-binding</keyword>
<dbReference type="PANTHER" id="PTHR43513:SF3">
    <property type="entry name" value="DIHYDROOROTATE DEHYDROGENASE B (NAD(+)), ELECTRON TRANSFER SUBUNIT-RELATED"/>
    <property type="match status" value="1"/>
</dbReference>
<dbReference type="Gene3D" id="2.10.240.10">
    <property type="entry name" value="Dihydroorotate dehydrogenase, electron transfer subunit"/>
    <property type="match status" value="1"/>
</dbReference>
<evidence type="ECO:0000256" key="6">
    <source>
        <dbReference type="ARBA" id="ARBA00022827"/>
    </source>
</evidence>
<dbReference type="GO" id="GO:0051537">
    <property type="term" value="F:2 iron, 2 sulfur cluster binding"/>
    <property type="evidence" value="ECO:0007669"/>
    <property type="project" value="UniProtKB-KW"/>
</dbReference>
<comment type="pathway">
    <text evidence="11">Pyrimidine metabolism; UMP biosynthesis via de novo pathway; orotate from (S)-dihydroorotate (NAD(+) route): step 1/1.</text>
</comment>
<dbReference type="EMBL" id="AGEL01000004">
    <property type="protein sequence ID" value="EHO17682.1"/>
    <property type="molecule type" value="Genomic_DNA"/>
</dbReference>
<dbReference type="GO" id="GO:0009055">
    <property type="term" value="F:electron transfer activity"/>
    <property type="evidence" value="ECO:0007669"/>
    <property type="project" value="UniProtKB-UniRule"/>
</dbReference>
<gene>
    <name evidence="11" type="primary">pyrK</name>
    <name evidence="15" type="ORF">HMPREF9623_00536</name>
</gene>
<dbReference type="InterPro" id="IPR012165">
    <property type="entry name" value="Cyt_c3_hydrogenase_gsu"/>
</dbReference>
<dbReference type="PIRSF" id="PIRSF006816">
    <property type="entry name" value="Cyc3_hyd_g"/>
    <property type="match status" value="1"/>
</dbReference>
<evidence type="ECO:0000256" key="4">
    <source>
        <dbReference type="ARBA" id="ARBA00022714"/>
    </source>
</evidence>
<reference evidence="15 16" key="1">
    <citation type="submission" date="2011-10" db="EMBL/GenBank/DDBJ databases">
        <title>The Genome Sequence of Lachnospiraceae bacterium ACC2.</title>
        <authorList>
            <consortium name="The Broad Institute Genome Sequencing Platform"/>
            <person name="Earl A."/>
            <person name="Ward D."/>
            <person name="Feldgarden M."/>
            <person name="Gevers D."/>
            <person name="Sizova M."/>
            <person name="Hazen A."/>
            <person name="Epstein S."/>
            <person name="Young S.K."/>
            <person name="Zeng Q."/>
            <person name="Gargeya S."/>
            <person name="Fitzgerald M."/>
            <person name="Haas B."/>
            <person name="Abouelleil A."/>
            <person name="Alvarado L."/>
            <person name="Arachchi H.M."/>
            <person name="Berlin A."/>
            <person name="Brown A."/>
            <person name="Chapman S.B."/>
            <person name="Chen Z."/>
            <person name="Dunbar C."/>
            <person name="Freedman E."/>
            <person name="Gearin G."/>
            <person name="Goldberg J."/>
            <person name="Griggs A."/>
            <person name="Gujja S."/>
            <person name="Heiman D."/>
            <person name="Howarth C."/>
            <person name="Larson L."/>
            <person name="Lui A."/>
            <person name="MacDonald P.J.P."/>
            <person name="Montmayeur A."/>
            <person name="Murphy C."/>
            <person name="Neiman D."/>
            <person name="Pearson M."/>
            <person name="Priest M."/>
            <person name="Roberts A."/>
            <person name="Saif S."/>
            <person name="Shea T."/>
            <person name="Shenoy N."/>
            <person name="Sisk P."/>
            <person name="Stolte C."/>
            <person name="Sykes S."/>
            <person name="Wortman J."/>
            <person name="Nusbaum C."/>
            <person name="Birren B."/>
        </authorList>
    </citation>
    <scope>NUCLEOTIDE SEQUENCE [LARGE SCALE GENOMIC DNA]</scope>
    <source>
        <strain evidence="15 16">ACC2</strain>
    </source>
</reference>
<dbReference type="InterPro" id="IPR017927">
    <property type="entry name" value="FAD-bd_FR_type"/>
</dbReference>
<dbReference type="PROSITE" id="PS51384">
    <property type="entry name" value="FAD_FR"/>
    <property type="match status" value="1"/>
</dbReference>
<comment type="caution">
    <text evidence="15">The sequence shown here is derived from an EMBL/GenBank/DDBJ whole genome shotgun (WGS) entry which is preliminary data.</text>
</comment>
<evidence type="ECO:0000256" key="7">
    <source>
        <dbReference type="ARBA" id="ARBA00022975"/>
    </source>
</evidence>
<organism evidence="15 16">
    <name type="scientific">Stomatobaculum longum</name>
    <dbReference type="NCBI Taxonomy" id="796942"/>
    <lineage>
        <taxon>Bacteria</taxon>
        <taxon>Bacillati</taxon>
        <taxon>Bacillota</taxon>
        <taxon>Clostridia</taxon>
        <taxon>Lachnospirales</taxon>
        <taxon>Lachnospiraceae</taxon>
        <taxon>Stomatobaculum</taxon>
    </lineage>
</organism>
<dbReference type="GeneID" id="86940313"/>
<evidence type="ECO:0000256" key="5">
    <source>
        <dbReference type="ARBA" id="ARBA00022723"/>
    </source>
</evidence>
<evidence type="ECO:0000256" key="8">
    <source>
        <dbReference type="ARBA" id="ARBA00022982"/>
    </source>
</evidence>
<evidence type="ECO:0000256" key="12">
    <source>
        <dbReference type="PIRSR" id="PIRSR006816-1"/>
    </source>
</evidence>
<feature type="binding site" evidence="11 13">
    <location>
        <position position="224"/>
    </location>
    <ligand>
        <name>[2Fe-2S] cluster</name>
        <dbReference type="ChEBI" id="CHEBI:190135"/>
    </ligand>
</feature>
<feature type="binding site" evidence="11 13">
    <location>
        <position position="227"/>
    </location>
    <ligand>
        <name>[2Fe-2S] cluster</name>
        <dbReference type="ChEBI" id="CHEBI:190135"/>
    </ligand>
</feature>
<evidence type="ECO:0000256" key="9">
    <source>
        <dbReference type="ARBA" id="ARBA00023004"/>
    </source>
</evidence>
<dbReference type="GO" id="GO:0050660">
    <property type="term" value="F:flavin adenine dinucleotide binding"/>
    <property type="evidence" value="ECO:0007669"/>
    <property type="project" value="InterPro"/>
</dbReference>
<keyword evidence="10 11" id="KW-0411">Iron-sulfur</keyword>
<dbReference type="InterPro" id="IPR050353">
    <property type="entry name" value="PyrK_electron_transfer"/>
</dbReference>
<sequence>MTKVRERASVLGQRALCPGVYDLRLLAPQIAAAARPGQFVNVFLNNGAHILPRPISLCGIDSENGILRLVYRVTREGSGTEELSRYTAGTELLLLGPLGNGFPTALDNAAVVGGGIGIPPLLELLWALPGKKTALLGYRSKSQLFLLEDFAVAADEVKIATEDGSLGIRGNVVDLLRALPEKPKAILSCGPLPMLRALKAYAAEEGIPLWVSMEERMACGIGACLGCITESAEVDAHSNVKNKRVCADGPVFRAEEVVL</sequence>
<feature type="binding site" evidence="11 13">
    <location>
        <position position="219"/>
    </location>
    <ligand>
        <name>[2Fe-2S] cluster</name>
        <dbReference type="ChEBI" id="CHEBI:190135"/>
    </ligand>
</feature>
<keyword evidence="4 11" id="KW-0001">2Fe-2S</keyword>
<evidence type="ECO:0000256" key="3">
    <source>
        <dbReference type="ARBA" id="ARBA00022630"/>
    </source>
</evidence>
<comment type="cofactor">
    <cofactor evidence="11">
        <name>[2Fe-2S] cluster</name>
        <dbReference type="ChEBI" id="CHEBI:190135"/>
    </cofactor>
    <text evidence="11">Binds 1 [2Fe-2S] cluster per subunit.</text>
</comment>
<evidence type="ECO:0000256" key="13">
    <source>
        <dbReference type="PIRSR" id="PIRSR006816-2"/>
    </source>
</evidence>
<dbReference type="GO" id="GO:0016491">
    <property type="term" value="F:oxidoreductase activity"/>
    <property type="evidence" value="ECO:0007669"/>
    <property type="project" value="InterPro"/>
</dbReference>
<evidence type="ECO:0000259" key="14">
    <source>
        <dbReference type="PROSITE" id="PS51384"/>
    </source>
</evidence>
<evidence type="ECO:0000256" key="11">
    <source>
        <dbReference type="HAMAP-Rule" id="MF_01211"/>
    </source>
</evidence>
<comment type="subunit">
    <text evidence="11">Heterotetramer of 2 PyrK and 2 PyrD type B subunits.</text>
</comment>
<keyword evidence="7 11" id="KW-0665">Pyrimidine biosynthesis</keyword>
<proteinExistence type="inferred from homology"/>
<keyword evidence="3 11" id="KW-0285">Flavoprotein</keyword>
<keyword evidence="9 11" id="KW-0408">Iron</keyword>
<dbReference type="InterPro" id="IPR037117">
    <property type="entry name" value="Dihydroorotate_DH_ele_sf"/>
</dbReference>
<dbReference type="Proteomes" id="UP000018466">
    <property type="component" value="Unassembled WGS sequence"/>
</dbReference>
<comment type="function">
    <text evidence="11">Responsible for channeling the electrons from the oxidation of dihydroorotate from the FMN redox center in the PyrD type B subunit to the ultimate electron acceptor NAD(+).</text>
</comment>
<dbReference type="HAMAP" id="MF_01211">
    <property type="entry name" value="DHODB_Fe_S_bind"/>
    <property type="match status" value="1"/>
</dbReference>
<comment type="cofactor">
    <cofactor evidence="11 12">
        <name>FAD</name>
        <dbReference type="ChEBI" id="CHEBI:57692"/>
    </cofactor>
    <text evidence="11 12">Binds 1 FAD per subunit.</text>
</comment>
<evidence type="ECO:0000256" key="2">
    <source>
        <dbReference type="ARBA" id="ARBA00022448"/>
    </source>
</evidence>
<dbReference type="Gene3D" id="2.40.30.10">
    <property type="entry name" value="Translation factors"/>
    <property type="match status" value="1"/>
</dbReference>
<dbReference type="GO" id="GO:0044205">
    <property type="term" value="P:'de novo' UMP biosynthetic process"/>
    <property type="evidence" value="ECO:0007669"/>
    <property type="project" value="UniProtKB-UniRule"/>
</dbReference>
<dbReference type="SUPFAM" id="SSF52343">
    <property type="entry name" value="Ferredoxin reductase-like, C-terminal NADP-linked domain"/>
    <property type="match status" value="1"/>
</dbReference>
<feature type="domain" description="FAD-binding FR-type" evidence="14">
    <location>
        <begin position="3"/>
        <end position="104"/>
    </location>
</feature>
<dbReference type="InterPro" id="IPR019480">
    <property type="entry name" value="Dihydroorotate_DH_Fe-S-bd"/>
</dbReference>
<dbReference type="RefSeq" id="WP_009532369.1">
    <property type="nucleotide sequence ID" value="NZ_CAUOLT010000004.1"/>
</dbReference>
<keyword evidence="8 11" id="KW-0249">Electron transport</keyword>
<comment type="cofactor">
    <cofactor evidence="13">
        <name>[2Fe-2S] cluster</name>
        <dbReference type="ChEBI" id="CHEBI:190135"/>
    </cofactor>
    <text evidence="13">Binds 1 [2Fe-2S] cluster per subunit.</text>
</comment>
<feature type="binding site" evidence="11 12">
    <location>
        <begin position="79"/>
        <end position="80"/>
    </location>
    <ligand>
        <name>FAD</name>
        <dbReference type="ChEBI" id="CHEBI:57692"/>
    </ligand>
</feature>
<evidence type="ECO:0000313" key="16">
    <source>
        <dbReference type="Proteomes" id="UP000018466"/>
    </source>
</evidence>
<feature type="binding site" evidence="11 12">
    <location>
        <begin position="70"/>
        <end position="72"/>
    </location>
    <ligand>
        <name>FAD</name>
        <dbReference type="ChEBI" id="CHEBI:57692"/>
    </ligand>
</feature>
<dbReference type="Gene3D" id="3.40.50.80">
    <property type="entry name" value="Nucleotide-binding domain of ferredoxin-NADP reductase (FNR) module"/>
    <property type="match status" value="1"/>
</dbReference>
<name>A0AA36Y667_9FIRM</name>
<evidence type="ECO:0000256" key="1">
    <source>
        <dbReference type="ARBA" id="ARBA00006422"/>
    </source>
</evidence>
<dbReference type="SUPFAM" id="SSF63380">
    <property type="entry name" value="Riboflavin synthase domain-like"/>
    <property type="match status" value="1"/>
</dbReference>
<dbReference type="Pfam" id="PF10418">
    <property type="entry name" value="DHODB_Fe-S_bind"/>
    <property type="match status" value="1"/>
</dbReference>
<dbReference type="InterPro" id="IPR039261">
    <property type="entry name" value="FNR_nucleotide-bd"/>
</dbReference>
<dbReference type="InterPro" id="IPR023455">
    <property type="entry name" value="Dihydroorotate_DHASE_ETsu"/>
</dbReference>
<dbReference type="AlphaFoldDB" id="A0AA36Y667"/>
<feature type="binding site" evidence="11 13">
    <location>
        <position position="246"/>
    </location>
    <ligand>
        <name>[2Fe-2S] cluster</name>
        <dbReference type="ChEBI" id="CHEBI:190135"/>
    </ligand>
</feature>
<comment type="similarity">
    <text evidence="1 11">Belongs to the PyrK family.</text>
</comment>
<dbReference type="GO" id="GO:0046872">
    <property type="term" value="F:metal ion binding"/>
    <property type="evidence" value="ECO:0007669"/>
    <property type="project" value="UniProtKB-KW"/>
</dbReference>
<evidence type="ECO:0000313" key="15">
    <source>
        <dbReference type="EMBL" id="EHO17682.1"/>
    </source>
</evidence>
<keyword evidence="2 11" id="KW-0813">Transport</keyword>
<protein>
    <recommendedName>
        <fullName evidence="11">Dihydroorotate dehydrogenase B (NAD(+)), electron transfer subunit</fullName>
    </recommendedName>
    <alternativeName>
        <fullName evidence="11">Dihydroorotate oxidase B, electron transfer subunit</fullName>
    </alternativeName>
</protein>
<evidence type="ECO:0000256" key="10">
    <source>
        <dbReference type="ARBA" id="ARBA00023014"/>
    </source>
</evidence>